<dbReference type="SMART" id="SM00752">
    <property type="entry name" value="HTTM"/>
    <property type="match status" value="1"/>
</dbReference>
<dbReference type="OrthoDB" id="5479945at2"/>
<accession>A0A085WI90</accession>
<evidence type="ECO:0000313" key="7">
    <source>
        <dbReference type="EMBL" id="KFE67316.1"/>
    </source>
</evidence>
<keyword evidence="2 5" id="KW-0812">Transmembrane</keyword>
<evidence type="ECO:0000313" key="8">
    <source>
        <dbReference type="EMBL" id="KFE67403.1"/>
    </source>
</evidence>
<evidence type="ECO:0000256" key="1">
    <source>
        <dbReference type="ARBA" id="ARBA00004127"/>
    </source>
</evidence>
<keyword evidence="3 5" id="KW-1133">Transmembrane helix</keyword>
<gene>
    <name evidence="7" type="ORF">DB31_8669</name>
    <name evidence="8" type="ORF">DB31_8756</name>
</gene>
<dbReference type="EMBL" id="JMCB01000008">
    <property type="protein sequence ID" value="KFE67403.1"/>
    <property type="molecule type" value="Genomic_DNA"/>
</dbReference>
<dbReference type="STRING" id="394096.DB31_8669"/>
<sequence length="491" mass="55932">MPKIYSLKEIFSIDLRSLAWFRVLMGALAVADGFNRLSVAEAHYSDSGVLPRAAYLTDIATRFEFSLTLLSGDWRFQAALILLQVVCAFCFMVGYRGRLSAFLTWILLLSFHTRLPINAHGGDDVLRLMFFWSIFLPVSAKHSMDAILNSEREPVPDSVSGFAPAAILLQLAFVYSFSFIHKWNPVWNSEFSALYYALNIDHLVTAQGRWLLQFPAFLRFATLGTMILECTGPLLVFSPVFLPQLRMIVPAVFILFHFCLFLGMYLGIFPWICAISWLLFLPGGFWAKVEPRLGIGSGRFQGWVPRIEALVRKRPLASSVSWLSQSLAAVFLLWVLWWNLTTVHALREMPKPLGAILFGLYLDATWNLFAPFPFKDDGWFVIDGLTQNGEHINLMTPGAPLTDAKPALVAKTYPNSQWRKYFMSLWFGDNDAYLPYFGQYLCNSYNRDKQGLDRLVSFNMYYMLEMTPPPGEPAPPVEKKLMWTQFCSDES</sequence>
<evidence type="ECO:0000256" key="4">
    <source>
        <dbReference type="ARBA" id="ARBA00023136"/>
    </source>
</evidence>
<protein>
    <recommendedName>
        <fullName evidence="6">HTTM-like domain-containing protein</fullName>
    </recommendedName>
</protein>
<dbReference type="PANTHER" id="PTHR39535">
    <property type="entry name" value="SPORULATION-DELAYING PROTEIN SDPB"/>
    <property type="match status" value="1"/>
</dbReference>
<evidence type="ECO:0000259" key="6">
    <source>
        <dbReference type="SMART" id="SM00752"/>
    </source>
</evidence>
<feature type="transmembrane region" description="Helical" evidence="5">
    <location>
        <begin position="74"/>
        <end position="95"/>
    </location>
</feature>
<proteinExistence type="predicted"/>
<dbReference type="InterPro" id="IPR052964">
    <property type="entry name" value="Sporulation_signal_mat"/>
</dbReference>
<name>A0A085WI90_9BACT</name>
<feature type="transmembrane region" description="Helical" evidence="5">
    <location>
        <begin position="352"/>
        <end position="369"/>
    </location>
</feature>
<comment type="subcellular location">
    <subcellularLocation>
        <location evidence="1">Endomembrane system</location>
        <topology evidence="1">Multi-pass membrane protein</topology>
    </subcellularLocation>
</comment>
<comment type="caution">
    <text evidence="8">The sequence shown here is derived from an EMBL/GenBank/DDBJ whole genome shotgun (WGS) entry which is preliminary data.</text>
</comment>
<feature type="transmembrane region" description="Helical" evidence="5">
    <location>
        <begin position="217"/>
        <end position="242"/>
    </location>
</feature>
<feature type="transmembrane region" description="Helical" evidence="5">
    <location>
        <begin position="254"/>
        <end position="280"/>
    </location>
</feature>
<dbReference type="GO" id="GO:0012505">
    <property type="term" value="C:endomembrane system"/>
    <property type="evidence" value="ECO:0007669"/>
    <property type="project" value="UniProtKB-SubCell"/>
</dbReference>
<reference evidence="8 9" key="1">
    <citation type="submission" date="2014-04" db="EMBL/GenBank/DDBJ databases">
        <title>Genome assembly of Hyalangium minutum DSM 14724.</title>
        <authorList>
            <person name="Sharma G."/>
            <person name="Subramanian S."/>
        </authorList>
    </citation>
    <scope>NUCLEOTIDE SEQUENCE [LARGE SCALE GENOMIC DNA]</scope>
    <source>
        <strain evidence="8 9">DSM 14724</strain>
    </source>
</reference>
<feature type="transmembrane region" description="Helical" evidence="5">
    <location>
        <begin position="322"/>
        <end position="340"/>
    </location>
</feature>
<dbReference type="RefSeq" id="WP_044191331.1">
    <property type="nucleotide sequence ID" value="NZ_JMCB01000008.1"/>
</dbReference>
<evidence type="ECO:0000256" key="3">
    <source>
        <dbReference type="ARBA" id="ARBA00022989"/>
    </source>
</evidence>
<keyword evidence="9" id="KW-1185">Reference proteome</keyword>
<organism evidence="8 9">
    <name type="scientific">Hyalangium minutum</name>
    <dbReference type="NCBI Taxonomy" id="394096"/>
    <lineage>
        <taxon>Bacteria</taxon>
        <taxon>Pseudomonadati</taxon>
        <taxon>Myxococcota</taxon>
        <taxon>Myxococcia</taxon>
        <taxon>Myxococcales</taxon>
        <taxon>Cystobacterineae</taxon>
        <taxon>Archangiaceae</taxon>
        <taxon>Hyalangium</taxon>
    </lineage>
</organism>
<dbReference type="InterPro" id="IPR053934">
    <property type="entry name" value="HTTM_dom"/>
</dbReference>
<dbReference type="Pfam" id="PF05090">
    <property type="entry name" value="HTTM"/>
    <property type="match status" value="1"/>
</dbReference>
<dbReference type="Proteomes" id="UP000028725">
    <property type="component" value="Unassembled WGS sequence"/>
</dbReference>
<dbReference type="PANTHER" id="PTHR39535:SF2">
    <property type="entry name" value="HTTM DOMAIN-CONTAINING PROTEIN"/>
    <property type="match status" value="1"/>
</dbReference>
<dbReference type="EMBL" id="JMCB01000008">
    <property type="protein sequence ID" value="KFE67316.1"/>
    <property type="molecule type" value="Genomic_DNA"/>
</dbReference>
<evidence type="ECO:0000313" key="9">
    <source>
        <dbReference type="Proteomes" id="UP000028725"/>
    </source>
</evidence>
<feature type="domain" description="HTTM-like" evidence="6">
    <location>
        <begin position="10"/>
        <end position="285"/>
    </location>
</feature>
<evidence type="ECO:0000256" key="5">
    <source>
        <dbReference type="SAM" id="Phobius"/>
    </source>
</evidence>
<dbReference type="AlphaFoldDB" id="A0A085WI90"/>
<evidence type="ECO:0000256" key="2">
    <source>
        <dbReference type="ARBA" id="ARBA00022692"/>
    </source>
</evidence>
<dbReference type="InterPro" id="IPR011020">
    <property type="entry name" value="HTTM-like"/>
</dbReference>
<keyword evidence="4 5" id="KW-0472">Membrane</keyword>